<organism evidence="2 3">
    <name type="scientific">Mesobacterium hydrothermale</name>
    <dbReference type="NCBI Taxonomy" id="3111907"/>
    <lineage>
        <taxon>Bacteria</taxon>
        <taxon>Pseudomonadati</taxon>
        <taxon>Pseudomonadota</taxon>
        <taxon>Alphaproteobacteria</taxon>
        <taxon>Rhodobacterales</taxon>
        <taxon>Roseobacteraceae</taxon>
        <taxon>Mesobacterium</taxon>
    </lineage>
</organism>
<evidence type="ECO:0000313" key="2">
    <source>
        <dbReference type="EMBL" id="MEC3859654.1"/>
    </source>
</evidence>
<dbReference type="InterPro" id="IPR007357">
    <property type="entry name" value="PhrB-like"/>
</dbReference>
<dbReference type="InterPro" id="IPR014729">
    <property type="entry name" value="Rossmann-like_a/b/a_fold"/>
</dbReference>
<dbReference type="PANTHER" id="PTHR38657">
    <property type="entry name" value="SLR1343 PROTEIN"/>
    <property type="match status" value="1"/>
</dbReference>
<dbReference type="Gene3D" id="3.40.50.620">
    <property type="entry name" value="HUPs"/>
    <property type="match status" value="1"/>
</dbReference>
<evidence type="ECO:0000313" key="3">
    <source>
        <dbReference type="Proteomes" id="UP001348149"/>
    </source>
</evidence>
<dbReference type="EMBL" id="JAYLLH010000001">
    <property type="protein sequence ID" value="MEC3859654.1"/>
    <property type="molecule type" value="Genomic_DNA"/>
</dbReference>
<name>A0ABU6HAY1_9RHOB</name>
<keyword evidence="3" id="KW-1185">Reference proteome</keyword>
<dbReference type="Proteomes" id="UP001348149">
    <property type="component" value="Unassembled WGS sequence"/>
</dbReference>
<protein>
    <submittedName>
        <fullName evidence="2">Cryptochrome/photolyase family protein</fullName>
    </submittedName>
</protein>
<dbReference type="Gene3D" id="1.25.40.80">
    <property type="match status" value="1"/>
</dbReference>
<dbReference type="PANTHER" id="PTHR38657:SF1">
    <property type="entry name" value="SLR1343 PROTEIN"/>
    <property type="match status" value="1"/>
</dbReference>
<dbReference type="InterPro" id="IPR036134">
    <property type="entry name" value="Crypto/Photolyase_FAD-like_sf"/>
</dbReference>
<dbReference type="Gene3D" id="1.10.10.1710">
    <property type="entry name" value="Deoxyribodipyrimidine photolyase-related"/>
    <property type="match status" value="1"/>
</dbReference>
<accession>A0ABU6HAY1</accession>
<sequence length="510" mass="57455">MTTPRLILILGDQLTQTVAALKAADKARDVVVMAEVADEASYVQHHPKKIALIFAAMRKFAARLREAGWDVRYTELDDTENSGSIPGELLRRAGETGAQRVIATEPGEWRLIGLLNDLPLPVTLLEDDRFIASHKEFDAWAKGRKALRMEYFYREMRRKTGLLMDGDQPTGGQWNYDHDNRKPAPGDIDADGPPRFTPDPVTEEVLDLVEARFGNSFGTLRPFWFGTDAEQAQQALDAFVTHALPRFGDYQDAMLAGHRFLYHSVISVYLNIGLLDPLDICRAVEDAYRRGHAPLNAAEGFIRQIIGWREYVRGIYFLEGPDYPSRNALGQSRDLPAAYWGAPTDMACLSAAVEQTRDEAYAHHIQRLMVTGNFALLAGVDPGQVHDWYLRVYADAFEWVEAPNTVGMSQFADGGIIASKPYVSSGAYIDRMSDYCKTCAYSVKQKTGQGACPFNLLYWHFLVRHRDRFDGNPRMGNMYRTWERMDAARRDTVLKDAEAFLAKLDAGQRV</sequence>
<dbReference type="InterPro" id="IPR052551">
    <property type="entry name" value="UV-DNA_repair_photolyase"/>
</dbReference>
<comment type="caution">
    <text evidence="2">The sequence shown here is derived from an EMBL/GenBank/DDBJ whole genome shotgun (WGS) entry which is preliminary data.</text>
</comment>
<reference evidence="2 3" key="1">
    <citation type="submission" date="2024-01" db="EMBL/GenBank/DDBJ databases">
        <title>Mesobacterium rodlantinim sp. nov., isolated from shallow sea hydrothermal systems off Kueishantao Island.</title>
        <authorList>
            <person name="Su Z."/>
            <person name="Tang K."/>
        </authorList>
    </citation>
    <scope>NUCLEOTIDE SEQUENCE [LARGE SCALE GENOMIC DNA]</scope>
    <source>
        <strain evidence="2 3">TK19101</strain>
    </source>
</reference>
<dbReference type="Pfam" id="PF04244">
    <property type="entry name" value="DPRP"/>
    <property type="match status" value="1"/>
</dbReference>
<dbReference type="Gene3D" id="1.10.579.10">
    <property type="entry name" value="DNA Cyclobutane Dipyrimidine Photolyase, subunit A, domain 3"/>
    <property type="match status" value="1"/>
</dbReference>
<feature type="region of interest" description="Disordered" evidence="1">
    <location>
        <begin position="164"/>
        <end position="193"/>
    </location>
</feature>
<dbReference type="SUPFAM" id="SSF48173">
    <property type="entry name" value="Cryptochrome/photolyase FAD-binding domain"/>
    <property type="match status" value="1"/>
</dbReference>
<evidence type="ECO:0000256" key="1">
    <source>
        <dbReference type="SAM" id="MobiDB-lite"/>
    </source>
</evidence>
<proteinExistence type="predicted"/>
<gene>
    <name evidence="2" type="ORF">VK792_00025</name>
</gene>